<dbReference type="OrthoDB" id="33957at2157"/>
<dbReference type="RefSeq" id="WP_048099944.1">
    <property type="nucleotide sequence ID" value="NZ_JFZT01000045.1"/>
</dbReference>
<gene>
    <name evidence="1" type="ORF">CM19_08575</name>
</gene>
<protein>
    <submittedName>
        <fullName evidence="1">Uncharacterized protein</fullName>
    </submittedName>
</protein>
<accession>A0A031LNQ6</accession>
<dbReference type="Proteomes" id="UP000024332">
    <property type="component" value="Unassembled WGS sequence"/>
</dbReference>
<dbReference type="EMBL" id="JFZT01000045">
    <property type="protein sequence ID" value="EZQ04759.1"/>
    <property type="molecule type" value="Genomic_DNA"/>
</dbReference>
<evidence type="ECO:0000313" key="2">
    <source>
        <dbReference type="Proteomes" id="UP000024332"/>
    </source>
</evidence>
<reference evidence="1 2" key="1">
    <citation type="submission" date="2014-03" db="EMBL/GenBank/DDBJ databases">
        <title>Draft genome sequence of the novel thermoacidophilic archaea Acidianus copahuensis ALE1 strain, isolated from Copahue volcanic area in Neuquen Argentina.</title>
        <authorList>
            <person name="Urbieta M.S."/>
            <person name="Rascovan N."/>
            <person name="Castro C."/>
            <person name="Revale S."/>
            <person name="Giaveno M.A."/>
            <person name="Vazquez M.P."/>
            <person name="Donati E.R."/>
        </authorList>
    </citation>
    <scope>NUCLEOTIDE SEQUENCE [LARGE SCALE GENOMIC DNA]</scope>
    <source>
        <strain evidence="1 2">ALE1</strain>
    </source>
</reference>
<organism evidence="1 2">
    <name type="scientific">Candidatus Acidianus copahuensis</name>
    <dbReference type="NCBI Taxonomy" id="1160895"/>
    <lineage>
        <taxon>Archaea</taxon>
        <taxon>Thermoproteota</taxon>
        <taxon>Thermoprotei</taxon>
        <taxon>Sulfolobales</taxon>
        <taxon>Sulfolobaceae</taxon>
        <taxon>Acidianus</taxon>
    </lineage>
</organism>
<proteinExistence type="predicted"/>
<dbReference type="STRING" id="1160895.CM19_08575"/>
<comment type="caution">
    <text evidence="1">The sequence shown here is derived from an EMBL/GenBank/DDBJ whole genome shotgun (WGS) entry which is preliminary data.</text>
</comment>
<name>A0A031LNQ6_9CREN</name>
<keyword evidence="2" id="KW-1185">Reference proteome</keyword>
<sequence length="91" mass="10839">MSSRWLPKWKVVKIKVGDKDVEVCYDDKLKLYCCPLCSPECKKGGIPDYSSYFYSIEDLDNHLIAHKDSLWLRKGYHYEEEEEEDIEQDED</sequence>
<evidence type="ECO:0000313" key="1">
    <source>
        <dbReference type="EMBL" id="EZQ04759.1"/>
    </source>
</evidence>
<dbReference type="AlphaFoldDB" id="A0A031LNQ6"/>